<dbReference type="InterPro" id="IPR002797">
    <property type="entry name" value="Polysacc_synth"/>
</dbReference>
<feature type="transmembrane region" description="Helical" evidence="6">
    <location>
        <begin position="412"/>
        <end position="435"/>
    </location>
</feature>
<evidence type="ECO:0000313" key="7">
    <source>
        <dbReference type="EMBL" id="GER69144.1"/>
    </source>
</evidence>
<dbReference type="PIRSF" id="PIRSF038958">
    <property type="entry name" value="PG_synth_SpoVB"/>
    <property type="match status" value="1"/>
</dbReference>
<feature type="transmembrane region" description="Helical" evidence="6">
    <location>
        <begin position="180"/>
        <end position="204"/>
    </location>
</feature>
<dbReference type="InterPro" id="IPR024923">
    <property type="entry name" value="PG_synth_SpoVB"/>
</dbReference>
<feature type="transmembrane region" description="Helical" evidence="6">
    <location>
        <begin position="82"/>
        <end position="106"/>
    </location>
</feature>
<keyword evidence="8" id="KW-1185">Reference proteome</keyword>
<feature type="transmembrane region" description="Helical" evidence="6">
    <location>
        <begin position="387"/>
        <end position="406"/>
    </location>
</feature>
<comment type="subcellular location">
    <subcellularLocation>
        <location evidence="1">Cell membrane</location>
        <topology evidence="1">Multi-pass membrane protein</topology>
    </subcellularLocation>
</comment>
<feature type="transmembrane region" description="Helical" evidence="6">
    <location>
        <begin position="118"/>
        <end position="138"/>
    </location>
</feature>
<evidence type="ECO:0000256" key="1">
    <source>
        <dbReference type="ARBA" id="ARBA00004651"/>
    </source>
</evidence>
<accession>A0A5J4JJF3</accession>
<dbReference type="PANTHER" id="PTHR30250:SF24">
    <property type="entry name" value="STAGE V SPORULATION PROTEIN B"/>
    <property type="match status" value="1"/>
</dbReference>
<feature type="transmembrane region" description="Helical" evidence="6">
    <location>
        <begin position="321"/>
        <end position="339"/>
    </location>
</feature>
<dbReference type="InterPro" id="IPR050833">
    <property type="entry name" value="Poly_Biosynth_Transport"/>
</dbReference>
<feature type="transmembrane region" description="Helical" evidence="6">
    <location>
        <begin position="476"/>
        <end position="495"/>
    </location>
</feature>
<evidence type="ECO:0000256" key="6">
    <source>
        <dbReference type="SAM" id="Phobius"/>
    </source>
</evidence>
<keyword evidence="2" id="KW-1003">Cell membrane</keyword>
<dbReference type="EMBL" id="BKZQ01000004">
    <property type="protein sequence ID" value="GER69144.1"/>
    <property type="molecule type" value="Genomic_DNA"/>
</dbReference>
<dbReference type="CDD" id="cd13124">
    <property type="entry name" value="MATE_SpoVB_like"/>
    <property type="match status" value="1"/>
</dbReference>
<dbReference type="NCBIfam" id="TIGR02900">
    <property type="entry name" value="spore_V_B"/>
    <property type="match status" value="1"/>
</dbReference>
<dbReference type="AlphaFoldDB" id="A0A5J4JJF3"/>
<feature type="transmembrane region" description="Helical" evidence="6">
    <location>
        <begin position="281"/>
        <end position="301"/>
    </location>
</feature>
<organism evidence="7 8">
    <name type="scientific">Weizmannia acidilactici</name>
    <dbReference type="NCBI Taxonomy" id="2607726"/>
    <lineage>
        <taxon>Bacteria</taxon>
        <taxon>Bacillati</taxon>
        <taxon>Bacillota</taxon>
        <taxon>Bacilli</taxon>
        <taxon>Bacillales</taxon>
        <taxon>Bacillaceae</taxon>
        <taxon>Heyndrickxia</taxon>
    </lineage>
</organism>
<feature type="transmembrane region" description="Helical" evidence="6">
    <location>
        <begin position="248"/>
        <end position="269"/>
    </location>
</feature>
<evidence type="ECO:0000256" key="5">
    <source>
        <dbReference type="ARBA" id="ARBA00023136"/>
    </source>
</evidence>
<dbReference type="Pfam" id="PF01943">
    <property type="entry name" value="Polysacc_synt"/>
    <property type="match status" value="1"/>
</dbReference>
<name>A0A5J4JJF3_9BACI</name>
<keyword evidence="3 6" id="KW-0812">Transmembrane</keyword>
<dbReference type="PANTHER" id="PTHR30250">
    <property type="entry name" value="PST FAMILY PREDICTED COLANIC ACID TRANSPORTER"/>
    <property type="match status" value="1"/>
</dbReference>
<evidence type="ECO:0000256" key="2">
    <source>
        <dbReference type="ARBA" id="ARBA00022475"/>
    </source>
</evidence>
<sequence>MSKFLRGTIILLAAGFVTRVLGFINRVVIARSLGETGVGLHQMAFPTLMLVITVTQLGLPVAISKCIAEADAVGDKVKIKKILVISLTVTISLSAIFTPGLIFLAPFLAEKLFTDARVYYPLVAITPIIPIVAISAVLRGYFQGKQNMKPFAISQVIEQSVRIMLIAVFANWLLPYGVEYAAAGVMFASILGEFASLLYMFTMFKLKKQIRVRKNFFKAAKAGKDTFYELMRVAIPTTWSRLIGNLSWFLEPIVVSHCLAIAGVASHIATQQYGSLTGFAMPLLMLPSFVTVSLSTALVPAISEANSRKNYRLVEHRLQQALRFSLLTGGVSVVILYVFAEPLMQLMYGTGNGSQFIKIMAPFFIFQACQAPLQAALQALDLAKAAMINSIIGAALKLCVIFVLASRPEFGINGAAIGIMAGTVLVTFLHFATLLKKIQFTLYIHEWAKLLAVSVVSGAFGQQWLSRFLEEVESPFRLLAGISLTAAVYLLLLLLTKLIRRSDLMHIPLLKKLL</sequence>
<gene>
    <name evidence="7" type="ORF">BpJC7_04470</name>
</gene>
<feature type="transmembrane region" description="Helical" evidence="6">
    <location>
        <begin position="38"/>
        <end position="61"/>
    </location>
</feature>
<dbReference type="GO" id="GO:0005886">
    <property type="term" value="C:plasma membrane"/>
    <property type="evidence" value="ECO:0007669"/>
    <property type="project" value="UniProtKB-SubCell"/>
</dbReference>
<feature type="transmembrane region" description="Helical" evidence="6">
    <location>
        <begin position="150"/>
        <end position="174"/>
    </location>
</feature>
<evidence type="ECO:0000313" key="8">
    <source>
        <dbReference type="Proteomes" id="UP000391919"/>
    </source>
</evidence>
<evidence type="ECO:0000256" key="3">
    <source>
        <dbReference type="ARBA" id="ARBA00022692"/>
    </source>
</evidence>
<protein>
    <submittedName>
        <fullName evidence="7">Stage V sporulation protein B</fullName>
    </submittedName>
</protein>
<dbReference type="Proteomes" id="UP000391919">
    <property type="component" value="Unassembled WGS sequence"/>
</dbReference>
<keyword evidence="4 6" id="KW-1133">Transmembrane helix</keyword>
<proteinExistence type="predicted"/>
<dbReference type="InterPro" id="IPR014249">
    <property type="entry name" value="Spore_V_B"/>
</dbReference>
<evidence type="ECO:0000256" key="4">
    <source>
        <dbReference type="ARBA" id="ARBA00022989"/>
    </source>
</evidence>
<comment type="caution">
    <text evidence="7">The sequence shown here is derived from an EMBL/GenBank/DDBJ whole genome shotgun (WGS) entry which is preliminary data.</text>
</comment>
<dbReference type="RefSeq" id="WP_151697538.1">
    <property type="nucleotide sequence ID" value="NZ_BKZP01000005.1"/>
</dbReference>
<keyword evidence="5 6" id="KW-0472">Membrane</keyword>
<reference evidence="7 8" key="1">
    <citation type="submission" date="2019-09" db="EMBL/GenBank/DDBJ databases">
        <title>Draft genome sequence of Bacillus sp. JC-7.</title>
        <authorList>
            <person name="Tanaka N."/>
            <person name="Shiwa Y."/>
            <person name="Fujita N."/>
            <person name="Tanasupawat S."/>
        </authorList>
    </citation>
    <scope>NUCLEOTIDE SEQUENCE [LARGE SCALE GENOMIC DNA]</scope>
    <source>
        <strain evidence="7 8">JC-7</strain>
    </source>
</reference>